<dbReference type="SUPFAM" id="SSF53335">
    <property type="entry name" value="S-adenosyl-L-methionine-dependent methyltransferases"/>
    <property type="match status" value="1"/>
</dbReference>
<evidence type="ECO:0000313" key="12">
    <source>
        <dbReference type="Proteomes" id="UP000215033"/>
    </source>
</evidence>
<feature type="active site" evidence="7">
    <location>
        <position position="78"/>
    </location>
</feature>
<accession>A0AB38DMS9</accession>
<dbReference type="EC" id="2.1.1.37" evidence="1"/>
<keyword evidence="11" id="KW-1185">Reference proteome</keyword>
<dbReference type="RefSeq" id="WP_085364207.1">
    <property type="nucleotide sequence ID" value="NZ_LT906434.1"/>
</dbReference>
<dbReference type="InterPro" id="IPR001525">
    <property type="entry name" value="C5_MeTfrase"/>
</dbReference>
<organism evidence="10 12">
    <name type="scientific">Neisseria zoodegmatis</name>
    <dbReference type="NCBI Taxonomy" id="326523"/>
    <lineage>
        <taxon>Bacteria</taxon>
        <taxon>Pseudomonadati</taxon>
        <taxon>Pseudomonadota</taxon>
        <taxon>Betaproteobacteria</taxon>
        <taxon>Neisseriales</taxon>
        <taxon>Neisseriaceae</taxon>
        <taxon>Neisseria</taxon>
    </lineage>
</organism>
<dbReference type="PROSITE" id="PS51679">
    <property type="entry name" value="SAM_MT_C5"/>
    <property type="match status" value="1"/>
</dbReference>
<dbReference type="InterPro" id="IPR029063">
    <property type="entry name" value="SAM-dependent_MTases_sf"/>
</dbReference>
<dbReference type="REBASE" id="215560">
    <property type="entry name" value="M1.Nzo12230ORF185P"/>
</dbReference>
<dbReference type="NCBIfam" id="TIGR00675">
    <property type="entry name" value="dcm"/>
    <property type="match status" value="1"/>
</dbReference>
<dbReference type="PANTHER" id="PTHR10629:SF52">
    <property type="entry name" value="DNA (CYTOSINE-5)-METHYLTRANSFERASE 1"/>
    <property type="match status" value="1"/>
</dbReference>
<evidence type="ECO:0000256" key="6">
    <source>
        <dbReference type="ARBA" id="ARBA00047422"/>
    </source>
</evidence>
<keyword evidence="2 7" id="KW-0489">Methyltransferase</keyword>
<dbReference type="GO" id="GO:0003677">
    <property type="term" value="F:DNA binding"/>
    <property type="evidence" value="ECO:0007669"/>
    <property type="project" value="TreeGrafter"/>
</dbReference>
<dbReference type="GO" id="GO:0009307">
    <property type="term" value="P:DNA restriction-modification system"/>
    <property type="evidence" value="ECO:0007669"/>
    <property type="project" value="UniProtKB-KW"/>
</dbReference>
<reference evidence="10 12" key="2">
    <citation type="submission" date="2017-06" db="EMBL/GenBank/DDBJ databases">
        <authorList>
            <consortium name="Pathogen Informatics"/>
        </authorList>
    </citation>
    <scope>NUCLEOTIDE SEQUENCE [LARGE SCALE GENOMIC DNA]</scope>
    <source>
        <strain evidence="10 12">NCTC12230</strain>
    </source>
</reference>
<reference evidence="9 11" key="1">
    <citation type="submission" date="2017-01" db="EMBL/GenBank/DDBJ databases">
        <authorList>
            <person name="Wolfgang W.J."/>
            <person name="Cole J."/>
            <person name="Wroblewski D."/>
            <person name="Mcginnis J."/>
            <person name="Musser K.A."/>
        </authorList>
    </citation>
    <scope>NUCLEOTIDE SEQUENCE [LARGE SCALE GENOMIC DNA]</scope>
    <source>
        <strain evidence="9 11">DSM 21643</strain>
    </source>
</reference>
<evidence type="ECO:0000256" key="7">
    <source>
        <dbReference type="PROSITE-ProRule" id="PRU01016"/>
    </source>
</evidence>
<dbReference type="KEGG" id="nzo:SAMEA4504057_0185"/>
<gene>
    <name evidence="10" type="primary">dcm</name>
    <name evidence="9" type="ORF">BWD10_10020</name>
    <name evidence="10" type="ORF">SAMEA4504057_00185</name>
</gene>
<evidence type="ECO:0000256" key="8">
    <source>
        <dbReference type="RuleBase" id="RU000416"/>
    </source>
</evidence>
<evidence type="ECO:0000313" key="11">
    <source>
        <dbReference type="Proteomes" id="UP000193466"/>
    </source>
</evidence>
<dbReference type="Proteomes" id="UP000215033">
    <property type="component" value="Chromosome 1"/>
</dbReference>
<dbReference type="GO" id="GO:0032259">
    <property type="term" value="P:methylation"/>
    <property type="evidence" value="ECO:0007669"/>
    <property type="project" value="UniProtKB-KW"/>
</dbReference>
<evidence type="ECO:0000256" key="2">
    <source>
        <dbReference type="ARBA" id="ARBA00022603"/>
    </source>
</evidence>
<dbReference type="PROSITE" id="PS00095">
    <property type="entry name" value="C5_MTASE_2"/>
    <property type="match status" value="1"/>
</dbReference>
<evidence type="ECO:0000256" key="3">
    <source>
        <dbReference type="ARBA" id="ARBA00022679"/>
    </source>
</evidence>
<proteinExistence type="inferred from homology"/>
<sequence>MDAQAPSRPTVGSLFAGIGGFDLGFEQAGFTTAWQVEISDVPRAVLADRFPHAKQFTDVRTCLPDLWHTDVIIGGFPCQDVSTAGKRRGLAGERTGLFFDALNIVNTLKPRWVVLENVTGLLNSNDGKDFQTVIQSLAECGYVGCWRVLDARYFGVPTKRRRVFVVAGLGEQPPIEFMVDAGPTDRLAGKAAAGGPWADAHPTLLAGFPSGTNIDISGANICLVADGRSKMVERGRTVTDNGLRKGLDASNFAEARAAGNAVCPQVARWVAEKLIKTF</sequence>
<dbReference type="GO" id="GO:0044027">
    <property type="term" value="P:negative regulation of gene expression via chromosomal CpG island methylation"/>
    <property type="evidence" value="ECO:0007669"/>
    <property type="project" value="TreeGrafter"/>
</dbReference>
<keyword evidence="3 7" id="KW-0808">Transferase</keyword>
<comment type="catalytic activity">
    <reaction evidence="6">
        <text>a 2'-deoxycytidine in DNA + S-adenosyl-L-methionine = a 5-methyl-2'-deoxycytidine in DNA + S-adenosyl-L-homocysteine + H(+)</text>
        <dbReference type="Rhea" id="RHEA:13681"/>
        <dbReference type="Rhea" id="RHEA-COMP:11369"/>
        <dbReference type="Rhea" id="RHEA-COMP:11370"/>
        <dbReference type="ChEBI" id="CHEBI:15378"/>
        <dbReference type="ChEBI" id="CHEBI:57856"/>
        <dbReference type="ChEBI" id="CHEBI:59789"/>
        <dbReference type="ChEBI" id="CHEBI:85452"/>
        <dbReference type="ChEBI" id="CHEBI:85454"/>
        <dbReference type="EC" id="2.1.1.37"/>
    </reaction>
</comment>
<dbReference type="Proteomes" id="UP000193466">
    <property type="component" value="Unassembled WGS sequence"/>
</dbReference>
<evidence type="ECO:0000313" key="9">
    <source>
        <dbReference type="EMBL" id="OSI09313.1"/>
    </source>
</evidence>
<evidence type="ECO:0000256" key="5">
    <source>
        <dbReference type="ARBA" id="ARBA00022747"/>
    </source>
</evidence>
<protein>
    <recommendedName>
        <fullName evidence="1">DNA (cytosine-5-)-methyltransferase</fullName>
        <ecNumber evidence="1">2.1.1.37</ecNumber>
    </recommendedName>
</protein>
<comment type="similarity">
    <text evidence="7 8">Belongs to the class I-like SAM-binding methyltransferase superfamily. C5-methyltransferase family.</text>
</comment>
<dbReference type="PANTHER" id="PTHR10629">
    <property type="entry name" value="CYTOSINE-SPECIFIC METHYLTRANSFERASE"/>
    <property type="match status" value="1"/>
</dbReference>
<dbReference type="EMBL" id="LT906434">
    <property type="protein sequence ID" value="SNU78709.1"/>
    <property type="molecule type" value="Genomic_DNA"/>
</dbReference>
<evidence type="ECO:0000313" key="10">
    <source>
        <dbReference type="EMBL" id="SNU78709.1"/>
    </source>
</evidence>
<keyword evidence="4 7" id="KW-0949">S-adenosyl-L-methionine</keyword>
<keyword evidence="5" id="KW-0680">Restriction system</keyword>
<dbReference type="GO" id="GO:0003886">
    <property type="term" value="F:DNA (cytosine-5-)-methyltransferase activity"/>
    <property type="evidence" value="ECO:0007669"/>
    <property type="project" value="UniProtKB-EC"/>
</dbReference>
<evidence type="ECO:0000256" key="4">
    <source>
        <dbReference type="ARBA" id="ARBA00022691"/>
    </source>
</evidence>
<dbReference type="AlphaFoldDB" id="A0AB38DMS9"/>
<dbReference type="PRINTS" id="PR00105">
    <property type="entry name" value="C5METTRFRASE"/>
</dbReference>
<dbReference type="InterPro" id="IPR031303">
    <property type="entry name" value="C5_meth_CS"/>
</dbReference>
<dbReference type="InterPro" id="IPR050390">
    <property type="entry name" value="C5-Methyltransferase"/>
</dbReference>
<evidence type="ECO:0000256" key="1">
    <source>
        <dbReference type="ARBA" id="ARBA00011975"/>
    </source>
</evidence>
<dbReference type="Gene3D" id="3.40.50.150">
    <property type="entry name" value="Vaccinia Virus protein VP39"/>
    <property type="match status" value="1"/>
</dbReference>
<dbReference type="Pfam" id="PF00145">
    <property type="entry name" value="DNA_methylase"/>
    <property type="match status" value="1"/>
</dbReference>
<dbReference type="EMBL" id="MTBM01000015">
    <property type="protein sequence ID" value="OSI09313.1"/>
    <property type="molecule type" value="Genomic_DNA"/>
</dbReference>
<name>A0AB38DMS9_9NEIS</name>